<dbReference type="GO" id="GO:0005549">
    <property type="term" value="F:odorant binding"/>
    <property type="evidence" value="ECO:0007669"/>
    <property type="project" value="InterPro"/>
</dbReference>
<name>A0A835G190_SPOEX</name>
<reference evidence="11" key="1">
    <citation type="submission" date="2020-08" db="EMBL/GenBank/DDBJ databases">
        <title>Spodoptera exigua strain:BAW_Kor-Di-RS1 Genome sequencing and assembly.</title>
        <authorList>
            <person name="Kim J."/>
            <person name="Nam H.Y."/>
            <person name="Kwon M."/>
            <person name="Choi J.H."/>
            <person name="Cho S.R."/>
            <person name="Kim G.-H."/>
        </authorList>
    </citation>
    <scope>NUCLEOTIDE SEQUENCE</scope>
    <source>
        <strain evidence="11">BAW_Kor-Di-RS1</strain>
        <tissue evidence="11">Whole-body</tissue>
    </source>
</reference>
<evidence type="ECO:0000256" key="2">
    <source>
        <dbReference type="ARBA" id="ARBA00022475"/>
    </source>
</evidence>
<sequence>MYKNSWIRTVIIKMGVIVKNATQSVSISLTALQIVGFWAPENLTETQRSMYKWFGVFSFMFMLGTYIFIQVVDLFMIWGDIPLMTGTAFLLFTNMAQAAKIVNITVRKQRIQNIVNDSNKVLSEVQTLAEKEIVKSCNREMIVLQVLYFSLTLVTGLGWATSAEKHQLPLRAWYPYDTTKSPAYELTYVHQVGALLIAAFLNVGKDTLVAALTAQCRCRLRLLGLSLRSLDKGLDIEDKYMLTAEQEKIVSCRLRSCVLQHQETLKAAKELQECFSEPTFAQLTVSLIIICVTAFQLSMAQPDNMVRLLSMGTYLLNMTFQVFIYCYQGNQLSEESFEIAGAAYECHWYKFSLRLRRALLIIMVRTRRALRLTAGGFTTLSLTSFMAIIKASYSLFTLLQQSSFTLDTCSLAYFTLISQCYQHLPNKIYHHDNHYVNDEQTEIHQTPIMGLIVNNANNSLRVCLTVLKVVGFLTPPQTGVYSFILSVYCFASFMFLVGGIIIAQTGAMFQIWGDLALMTSASFLLFTNLAFALKIINVVARRRQIQDIIDDADEVLVAEDREEGKEIIKSCNRETTRFLCMEVLLSLITVLGWAASAEKDQLPLRAWYPYDASKSPAYELTYFNQSSSVTFASMVNTCLDVLVASMIAVCRCRLGLVGLSLRRLCEGIPVIGKDLLTSDEEKIVQSRLRQCVIKHEAALKSTRLIQKCFSYPILAQFTVSAVIICVTAYQLAMRPQPSIPTQVWYHSRVLLGGRWHLFFPPVWLLFLTAYLILAPQISFARRQLRYSFSVWHPLLVPIGSTRRCSLGCMSVPKCGPGLQLGGRRIFPSSTEKRALKLAISLRIRRVNSVFCDGDCGCGRVGSARPTSCLRCSRRKFTISALSSSPLPVRHLCCELFVLGPQMEAVASLSPAAAAKALRDFAHLSDCCNRVNQPLV</sequence>
<evidence type="ECO:0000256" key="6">
    <source>
        <dbReference type="ARBA" id="ARBA00022989"/>
    </source>
</evidence>
<dbReference type="PANTHER" id="PTHR21137:SF35">
    <property type="entry name" value="ODORANT RECEPTOR 19A-RELATED"/>
    <property type="match status" value="1"/>
</dbReference>
<feature type="transmembrane region" description="Helical" evidence="10">
    <location>
        <begin position="480"/>
        <end position="503"/>
    </location>
</feature>
<evidence type="ECO:0000256" key="9">
    <source>
        <dbReference type="ARBA" id="ARBA00023224"/>
    </source>
</evidence>
<dbReference type="EMBL" id="JACKWZ010000695">
    <property type="protein sequence ID" value="KAF9405707.1"/>
    <property type="molecule type" value="Genomic_DNA"/>
</dbReference>
<dbReference type="AlphaFoldDB" id="A0A835G190"/>
<evidence type="ECO:0000313" key="12">
    <source>
        <dbReference type="Proteomes" id="UP000648187"/>
    </source>
</evidence>
<keyword evidence="9" id="KW-0807">Transducer</keyword>
<evidence type="ECO:0000256" key="7">
    <source>
        <dbReference type="ARBA" id="ARBA00023136"/>
    </source>
</evidence>
<keyword evidence="4 10" id="KW-0812">Transmembrane</keyword>
<dbReference type="GO" id="GO:0004984">
    <property type="term" value="F:olfactory receptor activity"/>
    <property type="evidence" value="ECO:0007669"/>
    <property type="project" value="InterPro"/>
</dbReference>
<keyword evidence="3" id="KW-0716">Sensory transduction</keyword>
<evidence type="ECO:0000256" key="3">
    <source>
        <dbReference type="ARBA" id="ARBA00022606"/>
    </source>
</evidence>
<keyword evidence="7 10" id="KW-0472">Membrane</keyword>
<keyword evidence="6 10" id="KW-1133">Transmembrane helix</keyword>
<feature type="transmembrane region" description="Helical" evidence="10">
    <location>
        <begin position="753"/>
        <end position="773"/>
    </location>
</feature>
<dbReference type="Proteomes" id="UP000648187">
    <property type="component" value="Unassembled WGS sequence"/>
</dbReference>
<feature type="transmembrane region" description="Helical" evidence="10">
    <location>
        <begin position="182"/>
        <end position="203"/>
    </location>
</feature>
<accession>A0A835G190</accession>
<feature type="transmembrane region" description="Helical" evidence="10">
    <location>
        <begin position="709"/>
        <end position="733"/>
    </location>
</feature>
<evidence type="ECO:0000256" key="8">
    <source>
        <dbReference type="ARBA" id="ARBA00023170"/>
    </source>
</evidence>
<organism evidence="11 12">
    <name type="scientific">Spodoptera exigua</name>
    <name type="common">Beet armyworm</name>
    <name type="synonym">Noctua fulgens</name>
    <dbReference type="NCBI Taxonomy" id="7107"/>
    <lineage>
        <taxon>Eukaryota</taxon>
        <taxon>Metazoa</taxon>
        <taxon>Ecdysozoa</taxon>
        <taxon>Arthropoda</taxon>
        <taxon>Hexapoda</taxon>
        <taxon>Insecta</taxon>
        <taxon>Pterygota</taxon>
        <taxon>Neoptera</taxon>
        <taxon>Endopterygota</taxon>
        <taxon>Lepidoptera</taxon>
        <taxon>Glossata</taxon>
        <taxon>Ditrysia</taxon>
        <taxon>Noctuoidea</taxon>
        <taxon>Noctuidae</taxon>
        <taxon>Amphipyrinae</taxon>
        <taxon>Spodoptera</taxon>
    </lineage>
</organism>
<keyword evidence="2" id="KW-1003">Cell membrane</keyword>
<comment type="subcellular location">
    <subcellularLocation>
        <location evidence="1">Cell membrane</location>
        <topology evidence="1">Multi-pass membrane protein</topology>
    </subcellularLocation>
</comment>
<dbReference type="InterPro" id="IPR004117">
    <property type="entry name" value="7tm6_olfct_rcpt"/>
</dbReference>
<feature type="transmembrane region" description="Helical" evidence="10">
    <location>
        <begin position="631"/>
        <end position="654"/>
    </location>
</feature>
<feature type="transmembrane region" description="Helical" evidence="10">
    <location>
        <begin position="51"/>
        <end position="69"/>
    </location>
</feature>
<dbReference type="PANTHER" id="PTHR21137">
    <property type="entry name" value="ODORANT RECEPTOR"/>
    <property type="match status" value="1"/>
</dbReference>
<evidence type="ECO:0000256" key="1">
    <source>
        <dbReference type="ARBA" id="ARBA00004651"/>
    </source>
</evidence>
<comment type="caution">
    <text evidence="11">The sequence shown here is derived from an EMBL/GenBank/DDBJ whole genome shotgun (WGS) entry which is preliminary data.</text>
</comment>
<feature type="transmembrane region" description="Helical" evidence="10">
    <location>
        <begin position="515"/>
        <end position="536"/>
    </location>
</feature>
<gene>
    <name evidence="11" type="ORF">HW555_013671</name>
</gene>
<dbReference type="GO" id="GO:0007165">
    <property type="term" value="P:signal transduction"/>
    <property type="evidence" value="ECO:0007669"/>
    <property type="project" value="UniProtKB-KW"/>
</dbReference>
<evidence type="ECO:0008006" key="13">
    <source>
        <dbReference type="Google" id="ProtNLM"/>
    </source>
</evidence>
<keyword evidence="5" id="KW-0552">Olfaction</keyword>
<evidence type="ECO:0000313" key="11">
    <source>
        <dbReference type="EMBL" id="KAF9405707.1"/>
    </source>
</evidence>
<dbReference type="GO" id="GO:0005886">
    <property type="term" value="C:plasma membrane"/>
    <property type="evidence" value="ECO:0007669"/>
    <property type="project" value="UniProtKB-SubCell"/>
</dbReference>
<keyword evidence="8" id="KW-0675">Receptor</keyword>
<keyword evidence="12" id="KW-1185">Reference proteome</keyword>
<evidence type="ECO:0000256" key="5">
    <source>
        <dbReference type="ARBA" id="ARBA00022725"/>
    </source>
</evidence>
<feature type="transmembrane region" description="Helical" evidence="10">
    <location>
        <begin position="578"/>
        <end position="595"/>
    </location>
</feature>
<proteinExistence type="predicted"/>
<protein>
    <recommendedName>
        <fullName evidence="13">Odorant receptor</fullName>
    </recommendedName>
</protein>
<evidence type="ECO:0000256" key="10">
    <source>
        <dbReference type="SAM" id="Phobius"/>
    </source>
</evidence>
<evidence type="ECO:0000256" key="4">
    <source>
        <dbReference type="ARBA" id="ARBA00022692"/>
    </source>
</evidence>
<dbReference type="Pfam" id="PF02949">
    <property type="entry name" value="7tm_6"/>
    <property type="match status" value="2"/>
</dbReference>
<feature type="transmembrane region" description="Helical" evidence="10">
    <location>
        <begin position="141"/>
        <end position="162"/>
    </location>
</feature>